<evidence type="ECO:0000313" key="2">
    <source>
        <dbReference type="EMBL" id="KIW46150.1"/>
    </source>
</evidence>
<organism evidence="2 3">
    <name type="scientific">Exophiala oligosperma</name>
    <dbReference type="NCBI Taxonomy" id="215243"/>
    <lineage>
        <taxon>Eukaryota</taxon>
        <taxon>Fungi</taxon>
        <taxon>Dikarya</taxon>
        <taxon>Ascomycota</taxon>
        <taxon>Pezizomycotina</taxon>
        <taxon>Eurotiomycetes</taxon>
        <taxon>Chaetothyriomycetidae</taxon>
        <taxon>Chaetothyriales</taxon>
        <taxon>Herpotrichiellaceae</taxon>
        <taxon>Exophiala</taxon>
    </lineage>
</organism>
<gene>
    <name evidence="2" type="ORF">PV06_01837</name>
</gene>
<dbReference type="AlphaFoldDB" id="A0A0D2DUF0"/>
<reference evidence="2 3" key="1">
    <citation type="submission" date="2015-01" db="EMBL/GenBank/DDBJ databases">
        <title>The Genome Sequence of Exophiala oligosperma CBS72588.</title>
        <authorList>
            <consortium name="The Broad Institute Genomics Platform"/>
            <person name="Cuomo C."/>
            <person name="de Hoog S."/>
            <person name="Gorbushina A."/>
            <person name="Stielow B."/>
            <person name="Teixiera M."/>
            <person name="Abouelleil A."/>
            <person name="Chapman S.B."/>
            <person name="Priest M."/>
            <person name="Young S.K."/>
            <person name="Wortman J."/>
            <person name="Nusbaum C."/>
            <person name="Birren B."/>
        </authorList>
    </citation>
    <scope>NUCLEOTIDE SEQUENCE [LARGE SCALE GENOMIC DNA]</scope>
    <source>
        <strain evidence="2 3">CBS 72588</strain>
    </source>
</reference>
<dbReference type="STRING" id="215243.A0A0D2DUF0"/>
<dbReference type="RefSeq" id="XP_016266366.1">
    <property type="nucleotide sequence ID" value="XM_016402469.1"/>
</dbReference>
<dbReference type="Proteomes" id="UP000053342">
    <property type="component" value="Unassembled WGS sequence"/>
</dbReference>
<dbReference type="HOGENOM" id="CLU_143683_0_0_1"/>
<keyword evidence="3" id="KW-1185">Reference proteome</keyword>
<sequence length="122" mass="13868">MFGFDDARQSHQEVYGNGGYDNQAKFSHELIAGGAAFEGMKLFEDRQRKEGKPVSHSFAKELLAGFVGGEVDKLAETKGMNEYDAYEAKKRAREHAENMYDQHYGGMDQYNPDQRDAPNFNY</sequence>
<dbReference type="PANTHER" id="PTHR37450:SF1">
    <property type="entry name" value="CIPC PROTEIN"/>
    <property type="match status" value="1"/>
</dbReference>
<evidence type="ECO:0008006" key="4">
    <source>
        <dbReference type="Google" id="ProtNLM"/>
    </source>
</evidence>
<evidence type="ECO:0000256" key="1">
    <source>
        <dbReference type="SAM" id="MobiDB-lite"/>
    </source>
</evidence>
<protein>
    <recommendedName>
        <fullName evidence="4">CipC-like antibiotic response protein</fullName>
    </recommendedName>
</protein>
<dbReference type="OrthoDB" id="9895617at2759"/>
<dbReference type="GeneID" id="27353911"/>
<dbReference type="VEuPathDB" id="FungiDB:PV06_01837"/>
<dbReference type="PANTHER" id="PTHR37450">
    <property type="entry name" value="CIPC PROTEIN"/>
    <property type="match status" value="1"/>
</dbReference>
<dbReference type="InterPro" id="IPR022234">
    <property type="entry name" value="DUF3759"/>
</dbReference>
<evidence type="ECO:0000313" key="3">
    <source>
        <dbReference type="Proteomes" id="UP000053342"/>
    </source>
</evidence>
<dbReference type="Pfam" id="PF12585">
    <property type="entry name" value="DUF3759"/>
    <property type="match status" value="1"/>
</dbReference>
<name>A0A0D2DUF0_9EURO</name>
<feature type="region of interest" description="Disordered" evidence="1">
    <location>
        <begin position="103"/>
        <end position="122"/>
    </location>
</feature>
<accession>A0A0D2DUF0</accession>
<dbReference type="EMBL" id="KN847333">
    <property type="protein sequence ID" value="KIW46150.1"/>
    <property type="molecule type" value="Genomic_DNA"/>
</dbReference>
<proteinExistence type="predicted"/>